<dbReference type="PANTHER" id="PTHR32322:SF18">
    <property type="entry name" value="S-ADENOSYLMETHIONINE_S-ADENOSYLHOMOCYSTEINE TRANSPORTER"/>
    <property type="match status" value="1"/>
</dbReference>
<name>A0A955IAF6_9BACT</name>
<evidence type="ECO:0000256" key="1">
    <source>
        <dbReference type="ARBA" id="ARBA00004651"/>
    </source>
</evidence>
<feature type="transmembrane region" description="Helical" evidence="6">
    <location>
        <begin position="165"/>
        <end position="187"/>
    </location>
</feature>
<feature type="transmembrane region" description="Helical" evidence="6">
    <location>
        <begin position="229"/>
        <end position="248"/>
    </location>
</feature>
<gene>
    <name evidence="8" type="ORF">KC675_00605</name>
</gene>
<dbReference type="InterPro" id="IPR037185">
    <property type="entry name" value="EmrE-like"/>
</dbReference>
<evidence type="ECO:0000256" key="5">
    <source>
        <dbReference type="ARBA" id="ARBA00023136"/>
    </source>
</evidence>
<keyword evidence="5 6" id="KW-0472">Membrane</keyword>
<evidence type="ECO:0000256" key="3">
    <source>
        <dbReference type="ARBA" id="ARBA00022692"/>
    </source>
</evidence>
<feature type="transmembrane region" description="Helical" evidence="6">
    <location>
        <begin position="12"/>
        <end position="30"/>
    </location>
</feature>
<feature type="domain" description="EamA" evidence="7">
    <location>
        <begin position="166"/>
        <end position="306"/>
    </location>
</feature>
<reference evidence="8" key="1">
    <citation type="submission" date="2020-04" db="EMBL/GenBank/DDBJ databases">
        <authorList>
            <person name="Zhang T."/>
        </authorList>
    </citation>
    <scope>NUCLEOTIDE SEQUENCE</scope>
    <source>
        <strain evidence="8">HKST-UBA15</strain>
    </source>
</reference>
<feature type="transmembrane region" description="Helical" evidence="6">
    <location>
        <begin position="260"/>
        <end position="281"/>
    </location>
</feature>
<evidence type="ECO:0000256" key="4">
    <source>
        <dbReference type="ARBA" id="ARBA00022989"/>
    </source>
</evidence>
<feature type="transmembrane region" description="Helical" evidence="6">
    <location>
        <begin position="105"/>
        <end position="123"/>
    </location>
</feature>
<accession>A0A955IAF6</accession>
<evidence type="ECO:0000256" key="2">
    <source>
        <dbReference type="ARBA" id="ARBA00022475"/>
    </source>
</evidence>
<dbReference type="PANTHER" id="PTHR32322">
    <property type="entry name" value="INNER MEMBRANE TRANSPORTER"/>
    <property type="match status" value="1"/>
</dbReference>
<dbReference type="InterPro" id="IPR050638">
    <property type="entry name" value="AA-Vitamin_Transporters"/>
</dbReference>
<dbReference type="InterPro" id="IPR000620">
    <property type="entry name" value="EamA_dom"/>
</dbReference>
<feature type="domain" description="EamA" evidence="7">
    <location>
        <begin position="13"/>
        <end position="150"/>
    </location>
</feature>
<dbReference type="Pfam" id="PF00892">
    <property type="entry name" value="EamA"/>
    <property type="match status" value="2"/>
</dbReference>
<comment type="subcellular location">
    <subcellularLocation>
        <location evidence="1">Cell membrane</location>
        <topology evidence="1">Multi-pass membrane protein</topology>
    </subcellularLocation>
</comment>
<evidence type="ECO:0000313" key="9">
    <source>
        <dbReference type="Proteomes" id="UP000745577"/>
    </source>
</evidence>
<dbReference type="Proteomes" id="UP000745577">
    <property type="component" value="Unassembled WGS sequence"/>
</dbReference>
<feature type="transmembrane region" description="Helical" evidence="6">
    <location>
        <begin position="199"/>
        <end position="217"/>
    </location>
</feature>
<keyword evidence="2" id="KW-1003">Cell membrane</keyword>
<evidence type="ECO:0000313" key="8">
    <source>
        <dbReference type="EMBL" id="MCA9379658.1"/>
    </source>
</evidence>
<keyword evidence="4 6" id="KW-1133">Transmembrane helix</keyword>
<feature type="transmembrane region" description="Helical" evidence="6">
    <location>
        <begin position="135"/>
        <end position="153"/>
    </location>
</feature>
<dbReference type="AlphaFoldDB" id="A0A955IAF6"/>
<protein>
    <submittedName>
        <fullName evidence="8">DMT family transporter</fullName>
    </submittedName>
</protein>
<dbReference type="GO" id="GO:0005886">
    <property type="term" value="C:plasma membrane"/>
    <property type="evidence" value="ECO:0007669"/>
    <property type="project" value="UniProtKB-SubCell"/>
</dbReference>
<dbReference type="EMBL" id="JAGQLL010000006">
    <property type="protein sequence ID" value="MCA9379658.1"/>
    <property type="molecule type" value="Genomic_DNA"/>
</dbReference>
<evidence type="ECO:0000259" key="7">
    <source>
        <dbReference type="Pfam" id="PF00892"/>
    </source>
</evidence>
<feature type="transmembrane region" description="Helical" evidence="6">
    <location>
        <begin position="74"/>
        <end position="93"/>
    </location>
</feature>
<reference evidence="8" key="2">
    <citation type="journal article" date="2021" name="Microbiome">
        <title>Successional dynamics and alternative stable states in a saline activated sludge microbial community over 9 years.</title>
        <authorList>
            <person name="Wang Y."/>
            <person name="Ye J."/>
            <person name="Ju F."/>
            <person name="Liu L."/>
            <person name="Boyd J.A."/>
            <person name="Deng Y."/>
            <person name="Parks D.H."/>
            <person name="Jiang X."/>
            <person name="Yin X."/>
            <person name="Woodcroft B.J."/>
            <person name="Tyson G.W."/>
            <person name="Hugenholtz P."/>
            <person name="Polz M.F."/>
            <person name="Zhang T."/>
        </authorList>
    </citation>
    <scope>NUCLEOTIDE SEQUENCE</scope>
    <source>
        <strain evidence="8">HKST-UBA15</strain>
    </source>
</reference>
<proteinExistence type="predicted"/>
<feature type="transmembrane region" description="Helical" evidence="6">
    <location>
        <begin position="42"/>
        <end position="62"/>
    </location>
</feature>
<evidence type="ECO:0000256" key="6">
    <source>
        <dbReference type="SAM" id="Phobius"/>
    </source>
</evidence>
<organism evidence="8 9">
    <name type="scientific">Candidatus Dojkabacteria bacterium</name>
    <dbReference type="NCBI Taxonomy" id="2099670"/>
    <lineage>
        <taxon>Bacteria</taxon>
        <taxon>Candidatus Dojkabacteria</taxon>
    </lineage>
</organism>
<dbReference type="SUPFAM" id="SSF103481">
    <property type="entry name" value="Multidrug resistance efflux transporter EmrE"/>
    <property type="match status" value="2"/>
</dbReference>
<keyword evidence="3 6" id="KW-0812">Transmembrane</keyword>
<sequence length="323" mass="35821">MKIFAKLNSIKIAPLFIMLAGGLWALDAVLRSELSNTITPAGIVFIEHLVGFVIISPLFFRSIKKIRTLNNKEWFIAILLTLVSSVGATLMFTQALQNSFAIYDFSTPVLLQKLQPLFVIVFSRLILKEKIGLKLLSLVPLALIGSYMISFGTDGVELQLKGKELIYILSVGAAFCWGFGTILSKYLLRKLSFSEATSLRFFLAIPISLIVMIAINQEYYPWNVTIDEMWRFIVIGLTTGAGAILIYYHGLKRTEAKVATFAELTFPIVSVLIAITALNPYGEPDKLSMAKAFGIAILLLSIIAISLENNAKETDNQLLRESD</sequence>
<comment type="caution">
    <text evidence="8">The sequence shown here is derived from an EMBL/GenBank/DDBJ whole genome shotgun (WGS) entry which is preliminary data.</text>
</comment>
<feature type="transmembrane region" description="Helical" evidence="6">
    <location>
        <begin position="287"/>
        <end position="307"/>
    </location>
</feature>